<protein>
    <submittedName>
        <fullName evidence="6">Pseudouridine-5'-phosphate glycosidase</fullName>
    </submittedName>
</protein>
<keyword evidence="2" id="KW-0378">Hydrolase</keyword>
<reference evidence="6 7" key="1">
    <citation type="submission" date="2015-07" db="EMBL/GenBank/DDBJ databases">
        <title>The genome of Melipona quadrifasciata.</title>
        <authorList>
            <person name="Pan H."/>
            <person name="Kapheim K."/>
        </authorList>
    </citation>
    <scope>NUCLEOTIDE SEQUENCE [LARGE SCALE GENOMIC DNA]</scope>
    <source>
        <strain evidence="6">0111107301</strain>
        <tissue evidence="6">Whole body</tissue>
    </source>
</reference>
<evidence type="ECO:0000256" key="2">
    <source>
        <dbReference type="ARBA" id="ARBA00022801"/>
    </source>
</evidence>
<gene>
    <name evidence="6" type="ORF">WN51_09594</name>
</gene>
<dbReference type="GO" id="GO:0005737">
    <property type="term" value="C:cytoplasm"/>
    <property type="evidence" value="ECO:0007669"/>
    <property type="project" value="TreeGrafter"/>
</dbReference>
<evidence type="ECO:0000256" key="1">
    <source>
        <dbReference type="ARBA" id="ARBA00022723"/>
    </source>
</evidence>
<dbReference type="Pfam" id="PF04227">
    <property type="entry name" value="Indigoidine_A"/>
    <property type="match status" value="1"/>
</dbReference>
<accession>A0A0M9A6H5</accession>
<keyword evidence="7" id="KW-1185">Reference proteome</keyword>
<evidence type="ECO:0000313" key="7">
    <source>
        <dbReference type="Proteomes" id="UP000053105"/>
    </source>
</evidence>
<organism evidence="6 7">
    <name type="scientific">Melipona quadrifasciata</name>
    <dbReference type="NCBI Taxonomy" id="166423"/>
    <lineage>
        <taxon>Eukaryota</taxon>
        <taxon>Metazoa</taxon>
        <taxon>Ecdysozoa</taxon>
        <taxon>Arthropoda</taxon>
        <taxon>Hexapoda</taxon>
        <taxon>Insecta</taxon>
        <taxon>Pterygota</taxon>
        <taxon>Neoptera</taxon>
        <taxon>Endopterygota</taxon>
        <taxon>Hymenoptera</taxon>
        <taxon>Apocrita</taxon>
        <taxon>Aculeata</taxon>
        <taxon>Apoidea</taxon>
        <taxon>Anthophila</taxon>
        <taxon>Apidae</taxon>
        <taxon>Melipona</taxon>
    </lineage>
</organism>
<evidence type="ECO:0000256" key="3">
    <source>
        <dbReference type="ARBA" id="ARBA00023211"/>
    </source>
</evidence>
<name>A0A0M9A6H5_9HYME</name>
<dbReference type="AlphaFoldDB" id="A0A0M9A6H5"/>
<dbReference type="Proteomes" id="UP000053105">
    <property type="component" value="Unassembled WGS sequence"/>
</dbReference>
<dbReference type="SUPFAM" id="SSF110581">
    <property type="entry name" value="Indigoidine synthase A-like"/>
    <property type="match status" value="1"/>
</dbReference>
<dbReference type="GO" id="GO:0046872">
    <property type="term" value="F:metal ion binding"/>
    <property type="evidence" value="ECO:0007669"/>
    <property type="project" value="UniProtKB-KW"/>
</dbReference>
<dbReference type="PANTHER" id="PTHR42909:SF1">
    <property type="entry name" value="CARBOHYDRATE KINASE PFKB DOMAIN-CONTAINING PROTEIN"/>
    <property type="match status" value="1"/>
</dbReference>
<dbReference type="Gene3D" id="3.40.1790.10">
    <property type="entry name" value="Indigoidine synthase domain"/>
    <property type="match status" value="1"/>
</dbReference>
<evidence type="ECO:0000256" key="4">
    <source>
        <dbReference type="ARBA" id="ARBA00023239"/>
    </source>
</evidence>
<keyword evidence="1" id="KW-0479">Metal-binding</keyword>
<evidence type="ECO:0000256" key="5">
    <source>
        <dbReference type="ARBA" id="ARBA00023295"/>
    </source>
</evidence>
<dbReference type="InterPro" id="IPR022830">
    <property type="entry name" value="Indigdn_synthA-like"/>
</dbReference>
<dbReference type="PANTHER" id="PTHR42909">
    <property type="entry name" value="ZGC:136858"/>
    <property type="match status" value="1"/>
</dbReference>
<keyword evidence="3" id="KW-0464">Manganese</keyword>
<sequence length="441" mass="48417">MQWMNFRRFLETVKKINSLNKRQVSINCKTVVCSSDVELAKKNGLPIVALESTIITHGIPYPDNLKTAIQVENVVRKKGAVPATIGILNGQIHVGLNNEQLQTLAKSDSIKTIKCSRRDISTVVAQKLNGGTTVSATMLIANLLDLPIMATGGIGGVHRGAEQTFDISTDLVELGHTPVAVVCSGVKSILDIEKTLEYLETQGVPVVKIGKSDYFPAFYCTETFQRTKVLHTVSNSQEAAKILKAQRELGLQTGLLFAVPIPEEYALDSKEMELAICNALENAQSKNISGKNVTPFLLEELNKITHGQSLRANIALIENNASVAAEIAINLTEMFPKFSQQCIQMYSGSKKKSITLLPILGYGSPIGFTVYEITYIPYLTIYRYSNLGIRSVPYPIQETVQRYTFLATRRTLNVIRLLWAGVLVMSVESLETLAPVCGPIL</sequence>
<dbReference type="STRING" id="166423.A0A0M9A6H5"/>
<proteinExistence type="inferred from homology"/>
<keyword evidence="4" id="KW-0456">Lyase</keyword>
<dbReference type="InterPro" id="IPR007342">
    <property type="entry name" value="PsuG"/>
</dbReference>
<dbReference type="OrthoDB" id="198885at2759"/>
<dbReference type="GO" id="GO:0004730">
    <property type="term" value="F:pseudouridylate synthase activity"/>
    <property type="evidence" value="ECO:0007669"/>
    <property type="project" value="InterPro"/>
</dbReference>
<dbReference type="EMBL" id="KQ435726">
    <property type="protein sequence ID" value="KOX78235.1"/>
    <property type="molecule type" value="Genomic_DNA"/>
</dbReference>
<keyword evidence="5 6" id="KW-0326">Glycosidase</keyword>
<dbReference type="HAMAP" id="MF_01876">
    <property type="entry name" value="PsiMP_glycosidase"/>
    <property type="match status" value="1"/>
</dbReference>
<dbReference type="GO" id="GO:0016798">
    <property type="term" value="F:hydrolase activity, acting on glycosyl bonds"/>
    <property type="evidence" value="ECO:0007669"/>
    <property type="project" value="UniProtKB-KW"/>
</dbReference>
<evidence type="ECO:0000313" key="6">
    <source>
        <dbReference type="EMBL" id="KOX78235.1"/>
    </source>
</evidence>